<sequence length="71" mass="8091">MDLNNQNGGYGDGPDVYLSSDDEGLLNVFNQEMNQLEQNESVSVSGGEEYEFEDEWDEDEDLMNDDNFSEL</sequence>
<feature type="compositionally biased region" description="Acidic residues" evidence="1">
    <location>
        <begin position="48"/>
        <end position="71"/>
    </location>
</feature>
<evidence type="ECO:0000313" key="2">
    <source>
        <dbReference type="EMBL" id="KAH0776593.1"/>
    </source>
</evidence>
<dbReference type="Proteomes" id="UP000826656">
    <property type="component" value="Unassembled WGS sequence"/>
</dbReference>
<proteinExistence type="predicted"/>
<evidence type="ECO:0000313" key="3">
    <source>
        <dbReference type="Proteomes" id="UP000826656"/>
    </source>
</evidence>
<protein>
    <submittedName>
        <fullName evidence="2">Uncharacterized protein</fullName>
    </submittedName>
</protein>
<accession>A0ABQ7W910</accession>
<keyword evidence="3" id="KW-1185">Reference proteome</keyword>
<gene>
    <name evidence="2" type="ORF">KY290_008004</name>
</gene>
<feature type="region of interest" description="Disordered" evidence="1">
    <location>
        <begin position="38"/>
        <end position="71"/>
    </location>
</feature>
<comment type="caution">
    <text evidence="2">The sequence shown here is derived from an EMBL/GenBank/DDBJ whole genome shotgun (WGS) entry which is preliminary data.</text>
</comment>
<name>A0ABQ7W910_SOLTU</name>
<evidence type="ECO:0000256" key="1">
    <source>
        <dbReference type="SAM" id="MobiDB-lite"/>
    </source>
</evidence>
<organism evidence="2 3">
    <name type="scientific">Solanum tuberosum</name>
    <name type="common">Potato</name>
    <dbReference type="NCBI Taxonomy" id="4113"/>
    <lineage>
        <taxon>Eukaryota</taxon>
        <taxon>Viridiplantae</taxon>
        <taxon>Streptophyta</taxon>
        <taxon>Embryophyta</taxon>
        <taxon>Tracheophyta</taxon>
        <taxon>Spermatophyta</taxon>
        <taxon>Magnoliopsida</taxon>
        <taxon>eudicotyledons</taxon>
        <taxon>Gunneridae</taxon>
        <taxon>Pentapetalae</taxon>
        <taxon>asterids</taxon>
        <taxon>lamiids</taxon>
        <taxon>Solanales</taxon>
        <taxon>Solanaceae</taxon>
        <taxon>Solanoideae</taxon>
        <taxon>Solaneae</taxon>
        <taxon>Solanum</taxon>
    </lineage>
</organism>
<dbReference type="EMBL" id="JAIVGD010000003">
    <property type="protein sequence ID" value="KAH0776593.1"/>
    <property type="molecule type" value="Genomic_DNA"/>
</dbReference>
<reference evidence="2 3" key="1">
    <citation type="journal article" date="2021" name="bioRxiv">
        <title>Chromosome-scale and haplotype-resolved genome assembly of a tetraploid potato cultivar.</title>
        <authorList>
            <person name="Sun H."/>
            <person name="Jiao W.-B."/>
            <person name="Krause K."/>
            <person name="Campoy J.A."/>
            <person name="Goel M."/>
            <person name="Folz-Donahue K."/>
            <person name="Kukat C."/>
            <person name="Huettel B."/>
            <person name="Schneeberger K."/>
        </authorList>
    </citation>
    <scope>NUCLEOTIDE SEQUENCE [LARGE SCALE GENOMIC DNA]</scope>
    <source>
        <strain evidence="2">SolTubOtavaFocal</strain>
        <tissue evidence="2">Leaves</tissue>
    </source>
</reference>